<dbReference type="EnsemblMetazoa" id="ACUA020910-RA">
    <property type="protein sequence ID" value="ACUA020910-PA"/>
    <property type="gene ID" value="ACUA020910"/>
</dbReference>
<evidence type="ECO:0000313" key="2">
    <source>
        <dbReference type="EnsemblMetazoa" id="ACUA020910-PA"/>
    </source>
</evidence>
<keyword evidence="3" id="KW-1185">Reference proteome</keyword>
<reference evidence="3" key="1">
    <citation type="submission" date="2013-09" db="EMBL/GenBank/DDBJ databases">
        <title>The Genome Sequence of Anopheles culicifacies species A.</title>
        <authorList>
            <consortium name="The Broad Institute Genomics Platform"/>
            <person name="Neafsey D.E."/>
            <person name="Besansky N."/>
            <person name="Howell P."/>
            <person name="Walton C."/>
            <person name="Young S.K."/>
            <person name="Zeng Q."/>
            <person name="Gargeya S."/>
            <person name="Fitzgerald M."/>
            <person name="Haas B."/>
            <person name="Abouelleil A."/>
            <person name="Allen A.W."/>
            <person name="Alvarado L."/>
            <person name="Arachchi H.M."/>
            <person name="Berlin A.M."/>
            <person name="Chapman S.B."/>
            <person name="Gainer-Dewar J."/>
            <person name="Goldberg J."/>
            <person name="Griggs A."/>
            <person name="Gujja S."/>
            <person name="Hansen M."/>
            <person name="Howarth C."/>
            <person name="Imamovic A."/>
            <person name="Ireland A."/>
            <person name="Larimer J."/>
            <person name="McCowan C."/>
            <person name="Murphy C."/>
            <person name="Pearson M."/>
            <person name="Poon T.W."/>
            <person name="Priest M."/>
            <person name="Roberts A."/>
            <person name="Saif S."/>
            <person name="Shea T."/>
            <person name="Sisk P."/>
            <person name="Sykes S."/>
            <person name="Wortman J."/>
            <person name="Nusbaum C."/>
            <person name="Birren B."/>
        </authorList>
    </citation>
    <scope>NUCLEOTIDE SEQUENCE [LARGE SCALE GENOMIC DNA]</scope>
    <source>
        <strain evidence="3">A-37</strain>
    </source>
</reference>
<evidence type="ECO:0000313" key="3">
    <source>
        <dbReference type="Proteomes" id="UP000075883"/>
    </source>
</evidence>
<dbReference type="Proteomes" id="UP000075883">
    <property type="component" value="Unassembled WGS sequence"/>
</dbReference>
<proteinExistence type="predicted"/>
<accession>A0A182ML48</accession>
<organism evidence="2 3">
    <name type="scientific">Anopheles culicifacies</name>
    <dbReference type="NCBI Taxonomy" id="139723"/>
    <lineage>
        <taxon>Eukaryota</taxon>
        <taxon>Metazoa</taxon>
        <taxon>Ecdysozoa</taxon>
        <taxon>Arthropoda</taxon>
        <taxon>Hexapoda</taxon>
        <taxon>Insecta</taxon>
        <taxon>Pterygota</taxon>
        <taxon>Neoptera</taxon>
        <taxon>Endopterygota</taxon>
        <taxon>Diptera</taxon>
        <taxon>Nematocera</taxon>
        <taxon>Culicoidea</taxon>
        <taxon>Culicidae</taxon>
        <taxon>Anophelinae</taxon>
        <taxon>Anopheles</taxon>
        <taxon>culicifacies species complex</taxon>
    </lineage>
</organism>
<keyword evidence="1" id="KW-0472">Membrane</keyword>
<keyword evidence="1" id="KW-0812">Transmembrane</keyword>
<evidence type="ECO:0000256" key="1">
    <source>
        <dbReference type="SAM" id="Phobius"/>
    </source>
</evidence>
<feature type="transmembrane region" description="Helical" evidence="1">
    <location>
        <begin position="117"/>
        <end position="138"/>
    </location>
</feature>
<dbReference type="AlphaFoldDB" id="A0A182ML48"/>
<reference evidence="2" key="2">
    <citation type="submission" date="2020-05" db="UniProtKB">
        <authorList>
            <consortium name="EnsemblMetazoa"/>
        </authorList>
    </citation>
    <scope>IDENTIFICATION</scope>
    <source>
        <strain evidence="2">A-37</strain>
    </source>
</reference>
<keyword evidence="1" id="KW-1133">Transmembrane helix</keyword>
<dbReference type="EMBL" id="AXCM01019612">
    <property type="status" value="NOT_ANNOTATED_CDS"/>
    <property type="molecule type" value="Genomic_DNA"/>
</dbReference>
<sequence length="144" mass="16514">MPGTYAPHTFDHISIINRPQNRLHRFVPRRIDRRCCGTHREISFHLITAANRLPVRGTTIQGGLLGSGQVFFRCRYIKTGRLGWQDGWLYNKTEITALSLGHSGSSSHYGTCKLFQLYFITMILLLIIISSLSSIFFYKFTDNC</sequence>
<name>A0A182ML48_9DIPT</name>
<dbReference type="VEuPathDB" id="VectorBase:ACUA020910"/>
<protein>
    <submittedName>
        <fullName evidence="2">Uncharacterized protein</fullName>
    </submittedName>
</protein>